<organism evidence="1">
    <name type="scientific">Panstrongylus lignarius</name>
    <dbReference type="NCBI Taxonomy" id="156445"/>
    <lineage>
        <taxon>Eukaryota</taxon>
        <taxon>Metazoa</taxon>
        <taxon>Ecdysozoa</taxon>
        <taxon>Arthropoda</taxon>
        <taxon>Hexapoda</taxon>
        <taxon>Insecta</taxon>
        <taxon>Pterygota</taxon>
        <taxon>Neoptera</taxon>
        <taxon>Paraneoptera</taxon>
        <taxon>Hemiptera</taxon>
        <taxon>Heteroptera</taxon>
        <taxon>Panheteroptera</taxon>
        <taxon>Cimicomorpha</taxon>
        <taxon>Reduviidae</taxon>
        <taxon>Triatominae</taxon>
        <taxon>Panstrongylus</taxon>
    </lineage>
</organism>
<reference evidence="1" key="1">
    <citation type="journal article" date="2018" name="PLoS Negl. Trop. Dis.">
        <title>An insight into the salivary gland and fat body transcriptome of Panstrongylus lignarius (Hemiptera: Heteroptera), the main vector of Chagas disease in Peru.</title>
        <authorList>
            <person name="Nevoa J.C."/>
            <person name="Mendes M.T."/>
            <person name="da Silva M.V."/>
            <person name="Soares S.C."/>
            <person name="Oliveira C.J.F."/>
            <person name="Ribeiro J.M.C."/>
        </authorList>
    </citation>
    <scope>NUCLEOTIDE SEQUENCE</scope>
</reference>
<dbReference type="AlphaFoldDB" id="A0A224XWL4"/>
<dbReference type="EMBL" id="GFTR01000802">
    <property type="protein sequence ID" value="JAW15624.1"/>
    <property type="molecule type" value="Transcribed_RNA"/>
</dbReference>
<sequence>MNFLQMSHSLLMLVHLTNNKLINQMSTTIIFNTETSVQTLPPRSYVLAFKSYFGWAFLLVTSRRSCFKMAVSVVCGFLL</sequence>
<evidence type="ECO:0000313" key="1">
    <source>
        <dbReference type="EMBL" id="JAW15624.1"/>
    </source>
</evidence>
<proteinExistence type="predicted"/>
<name>A0A224XWL4_9HEMI</name>
<protein>
    <submittedName>
        <fullName evidence="1">Putative secreted protein</fullName>
    </submittedName>
</protein>
<accession>A0A224XWL4</accession>